<sequence length="146" mass="16250">MKRKKIRVQPQGFNPKSLENLNRSGKKVYYGEEKVNRNVSVSAAAWNRLLVIAQGVECPSLSEFVEQLGRGYLLATASSRQTQLLELQKRENKMRHSMTVTQSAWAKLHMIAKGVGARSISDLLERIGAGKVEVEVVTDEQPALAT</sequence>
<name>A0A6J4VA46_9CYAN</name>
<evidence type="ECO:0000313" key="1">
    <source>
        <dbReference type="EMBL" id="CAA9569640.1"/>
    </source>
</evidence>
<dbReference type="AlphaFoldDB" id="A0A6J4VA46"/>
<dbReference type="EMBL" id="CADCWO010000083">
    <property type="protein sequence ID" value="CAA9569640.1"/>
    <property type="molecule type" value="Genomic_DNA"/>
</dbReference>
<protein>
    <submittedName>
        <fullName evidence="1">Uncharacterized protein</fullName>
    </submittedName>
</protein>
<gene>
    <name evidence="1" type="ORF">AVDCRST_MAG81-1459</name>
</gene>
<accession>A0A6J4VA46</accession>
<proteinExistence type="predicted"/>
<organism evidence="1">
    <name type="scientific">uncultured Synechococcales cyanobacterium</name>
    <dbReference type="NCBI Taxonomy" id="1936017"/>
    <lineage>
        <taxon>Bacteria</taxon>
        <taxon>Bacillati</taxon>
        <taxon>Cyanobacteriota</taxon>
        <taxon>Cyanophyceae</taxon>
        <taxon>Synechococcales</taxon>
        <taxon>environmental samples</taxon>
    </lineage>
</organism>
<reference evidence="1" key="1">
    <citation type="submission" date="2020-02" db="EMBL/GenBank/DDBJ databases">
        <authorList>
            <person name="Meier V. D."/>
        </authorList>
    </citation>
    <scope>NUCLEOTIDE SEQUENCE</scope>
    <source>
        <strain evidence="1">AVDCRST_MAG81</strain>
    </source>
</reference>